<protein>
    <submittedName>
        <fullName evidence="2">Uncharacterized protein</fullName>
    </submittedName>
</protein>
<feature type="compositionally biased region" description="Basic and acidic residues" evidence="1">
    <location>
        <begin position="81"/>
        <end position="96"/>
    </location>
</feature>
<sequence>MLIPKHTLMPVAWRLGFLVRASDDGEDTFRKIMPTETETDLIPLEKVLGTDPWIDDLSDELAQTTTRNSRRRHQGDLSQLHVEEAGRGGFSEREDRSRGAGPVLLALGGIALCFLSYKLATNNRAPVRDTIYTAATTVGSARDPDSVLGHRRHDEAPAGDLRPISPGSSVWLRSSAARAFDTMRAAAMQEGVEIIPISGCGPAASCPL</sequence>
<dbReference type="EMBL" id="LGRX02001060">
    <property type="protein sequence ID" value="KAK3286973.1"/>
    <property type="molecule type" value="Genomic_DNA"/>
</dbReference>
<evidence type="ECO:0000313" key="3">
    <source>
        <dbReference type="Proteomes" id="UP001190700"/>
    </source>
</evidence>
<dbReference type="Proteomes" id="UP001190700">
    <property type="component" value="Unassembled WGS sequence"/>
</dbReference>
<organism evidence="2 3">
    <name type="scientific">Cymbomonas tetramitiformis</name>
    <dbReference type="NCBI Taxonomy" id="36881"/>
    <lineage>
        <taxon>Eukaryota</taxon>
        <taxon>Viridiplantae</taxon>
        <taxon>Chlorophyta</taxon>
        <taxon>Pyramimonadophyceae</taxon>
        <taxon>Pyramimonadales</taxon>
        <taxon>Pyramimonadaceae</taxon>
        <taxon>Cymbomonas</taxon>
    </lineage>
</organism>
<feature type="region of interest" description="Disordered" evidence="1">
    <location>
        <begin position="64"/>
        <end position="96"/>
    </location>
</feature>
<evidence type="ECO:0000313" key="2">
    <source>
        <dbReference type="EMBL" id="KAK3286973.1"/>
    </source>
</evidence>
<name>A0AAE0GZD7_9CHLO</name>
<dbReference type="AlphaFoldDB" id="A0AAE0GZD7"/>
<proteinExistence type="predicted"/>
<evidence type="ECO:0000256" key="1">
    <source>
        <dbReference type="SAM" id="MobiDB-lite"/>
    </source>
</evidence>
<reference evidence="2 3" key="1">
    <citation type="journal article" date="2015" name="Genome Biol. Evol.">
        <title>Comparative Genomics of a Bacterivorous Green Alga Reveals Evolutionary Causalities and Consequences of Phago-Mixotrophic Mode of Nutrition.</title>
        <authorList>
            <person name="Burns J.A."/>
            <person name="Paasch A."/>
            <person name="Narechania A."/>
            <person name="Kim E."/>
        </authorList>
    </citation>
    <scope>NUCLEOTIDE SEQUENCE [LARGE SCALE GENOMIC DNA]</scope>
    <source>
        <strain evidence="2 3">PLY_AMNH</strain>
    </source>
</reference>
<gene>
    <name evidence="2" type="ORF">CYMTET_5498</name>
</gene>
<accession>A0AAE0GZD7</accession>
<comment type="caution">
    <text evidence="2">The sequence shown here is derived from an EMBL/GenBank/DDBJ whole genome shotgun (WGS) entry which is preliminary data.</text>
</comment>
<keyword evidence="3" id="KW-1185">Reference proteome</keyword>